<organism evidence="4 5">
    <name type="scientific">Candidatus Egerieisoma faecipullorum</name>
    <dbReference type="NCBI Taxonomy" id="2840963"/>
    <lineage>
        <taxon>Bacteria</taxon>
        <taxon>Bacillati</taxon>
        <taxon>Bacillota</taxon>
        <taxon>Clostridia</taxon>
        <taxon>Eubacteriales</taxon>
        <taxon>Clostridiaceae</taxon>
        <taxon>Clostridiaceae incertae sedis</taxon>
        <taxon>Candidatus Egerieisoma</taxon>
    </lineage>
</organism>
<evidence type="ECO:0000259" key="3">
    <source>
        <dbReference type="Pfam" id="PF00535"/>
    </source>
</evidence>
<comment type="caution">
    <text evidence="4">The sequence shown here is derived from an EMBL/GenBank/DDBJ whole genome shotgun (WGS) entry which is preliminary data.</text>
</comment>
<keyword evidence="1" id="KW-0328">Glycosyltransferase</keyword>
<dbReference type="PANTHER" id="PTHR22916:SF51">
    <property type="entry name" value="GLYCOSYLTRANSFERASE EPSH-RELATED"/>
    <property type="match status" value="1"/>
</dbReference>
<feature type="domain" description="Glycosyltransferase 2-like" evidence="3">
    <location>
        <begin position="10"/>
        <end position="175"/>
    </location>
</feature>
<keyword evidence="2" id="KW-0808">Transferase</keyword>
<gene>
    <name evidence="4" type="ORF">IAD50_04210</name>
</gene>
<proteinExistence type="predicted"/>
<dbReference type="SUPFAM" id="SSF53448">
    <property type="entry name" value="Nucleotide-diphospho-sugar transferases"/>
    <property type="match status" value="1"/>
</dbReference>
<dbReference type="CDD" id="cd00761">
    <property type="entry name" value="Glyco_tranf_GTA_type"/>
    <property type="match status" value="1"/>
</dbReference>
<evidence type="ECO:0000313" key="5">
    <source>
        <dbReference type="Proteomes" id="UP000824089"/>
    </source>
</evidence>
<protein>
    <submittedName>
        <fullName evidence="4">Glycosyltransferase family 2 protein</fullName>
    </submittedName>
</protein>
<dbReference type="Gene3D" id="3.90.550.10">
    <property type="entry name" value="Spore Coat Polysaccharide Biosynthesis Protein SpsA, Chain A"/>
    <property type="match status" value="1"/>
</dbReference>
<dbReference type="InterPro" id="IPR001173">
    <property type="entry name" value="Glyco_trans_2-like"/>
</dbReference>
<dbReference type="InterPro" id="IPR029044">
    <property type="entry name" value="Nucleotide-diphossugar_trans"/>
</dbReference>
<dbReference type="EMBL" id="DVMM01000085">
    <property type="protein sequence ID" value="HIU29485.1"/>
    <property type="molecule type" value="Genomic_DNA"/>
</dbReference>
<dbReference type="PANTHER" id="PTHR22916">
    <property type="entry name" value="GLYCOSYLTRANSFERASE"/>
    <property type="match status" value="1"/>
</dbReference>
<reference evidence="4" key="1">
    <citation type="submission" date="2020-10" db="EMBL/GenBank/DDBJ databases">
        <authorList>
            <person name="Gilroy R."/>
        </authorList>
    </citation>
    <scope>NUCLEOTIDE SEQUENCE</scope>
    <source>
        <strain evidence="4">CHK195-4489</strain>
    </source>
</reference>
<reference evidence="4" key="2">
    <citation type="journal article" date="2021" name="PeerJ">
        <title>Extensive microbial diversity within the chicken gut microbiome revealed by metagenomics and culture.</title>
        <authorList>
            <person name="Gilroy R."/>
            <person name="Ravi A."/>
            <person name="Getino M."/>
            <person name="Pursley I."/>
            <person name="Horton D.L."/>
            <person name="Alikhan N.F."/>
            <person name="Baker D."/>
            <person name="Gharbi K."/>
            <person name="Hall N."/>
            <person name="Watson M."/>
            <person name="Adriaenssens E.M."/>
            <person name="Foster-Nyarko E."/>
            <person name="Jarju S."/>
            <person name="Secka A."/>
            <person name="Antonio M."/>
            <person name="Oren A."/>
            <person name="Chaudhuri R.R."/>
            <person name="La Ragione R."/>
            <person name="Hildebrand F."/>
            <person name="Pallen M.J."/>
        </authorList>
    </citation>
    <scope>NUCLEOTIDE SEQUENCE</scope>
    <source>
        <strain evidence="4">CHK195-4489</strain>
    </source>
</reference>
<evidence type="ECO:0000313" key="4">
    <source>
        <dbReference type="EMBL" id="HIU29485.1"/>
    </source>
</evidence>
<dbReference type="Proteomes" id="UP000824089">
    <property type="component" value="Unassembled WGS sequence"/>
</dbReference>
<evidence type="ECO:0000256" key="2">
    <source>
        <dbReference type="ARBA" id="ARBA00022679"/>
    </source>
</evidence>
<name>A0A9D1I9R2_9CLOT</name>
<accession>A0A9D1I9R2</accession>
<dbReference type="AlphaFoldDB" id="A0A9D1I9R2"/>
<dbReference type="GO" id="GO:0016757">
    <property type="term" value="F:glycosyltransferase activity"/>
    <property type="evidence" value="ECO:0007669"/>
    <property type="project" value="UniProtKB-KW"/>
</dbReference>
<sequence length="361" mass="42184">MEAVREPGISVIMPVYKVEKYVGKAIESILSQTMSDFEFIIVDDGTPDRSGEICDEYAAKDSRIQVIHKENGGAPSARNRAIDIARGKYFYFMDSDDWAEPSMLEDMYRLAEEHGAQLVVTGYYIDTYYGDGDTEKYTQLQTAEDAVYETQEAFRESAYTLFDRNLLYTPWNKLYRSSYLQENGLRFPETWMDDFPFNLSVVREVESVVVSSKAYYHFMRARAESETAKYRSNLYEKREEEHDWMLDLYRYWNIRNDAARAASMEMVFRRYAERIVGCIENVTNPNCTLSSKERKAEIRRILENPRVSEALSHARPKSAYMRLMLLPVKWKNVTLCYAEGIFISAVKRRHVKTFAKLKANR</sequence>
<evidence type="ECO:0000256" key="1">
    <source>
        <dbReference type="ARBA" id="ARBA00022676"/>
    </source>
</evidence>
<dbReference type="Pfam" id="PF00535">
    <property type="entry name" value="Glycos_transf_2"/>
    <property type="match status" value="1"/>
</dbReference>